<evidence type="ECO:0000259" key="5">
    <source>
        <dbReference type="PROSITE" id="PS51462"/>
    </source>
</evidence>
<sequence length="188" mass="20043">MQGWTAEGLHAMRARLIADVSGLDPVDDREARSIEEVLHGLRTLPQPLDIDADPTHVTGSAIVLSARGVVLLKHKRLGIWLQPGGHVDPGEDPAAAAVREATEETGLVVDHPAGGPTLVHVDAHDGGRGHRHLDLRYLVQAAPDDPDPPPEESQDVAWFGWDAAIDRADEGLRGALLGLRSVQGPPNT</sequence>
<dbReference type="PANTHER" id="PTHR43046">
    <property type="entry name" value="GDP-MANNOSE MANNOSYL HYDROLASE"/>
    <property type="match status" value="1"/>
</dbReference>
<dbReference type="InterPro" id="IPR015797">
    <property type="entry name" value="NUDIX_hydrolase-like_dom_sf"/>
</dbReference>
<evidence type="ECO:0000256" key="1">
    <source>
        <dbReference type="ARBA" id="ARBA00001946"/>
    </source>
</evidence>
<dbReference type="InterPro" id="IPR020476">
    <property type="entry name" value="Nudix_hydrolase"/>
</dbReference>
<dbReference type="InterPro" id="IPR020084">
    <property type="entry name" value="NUDIX_hydrolase_CS"/>
</dbReference>
<proteinExistence type="inferred from homology"/>
<dbReference type="CDD" id="cd03674">
    <property type="entry name" value="NUDIX_Hydrolase"/>
    <property type="match status" value="1"/>
</dbReference>
<dbReference type="AlphaFoldDB" id="A0A346XUY6"/>
<evidence type="ECO:0000256" key="4">
    <source>
        <dbReference type="RuleBase" id="RU003476"/>
    </source>
</evidence>
<dbReference type="Pfam" id="PF00293">
    <property type="entry name" value="NUDIX"/>
    <property type="match status" value="1"/>
</dbReference>
<gene>
    <name evidence="6" type="ORF">DVS28_a1334</name>
</gene>
<evidence type="ECO:0000313" key="6">
    <source>
        <dbReference type="EMBL" id="AXV06033.1"/>
    </source>
</evidence>
<accession>A0A346XUY6</accession>
<dbReference type="PROSITE" id="PS51462">
    <property type="entry name" value="NUDIX"/>
    <property type="match status" value="1"/>
</dbReference>
<dbReference type="PANTHER" id="PTHR43046:SF16">
    <property type="entry name" value="ADP-RIBOSE PYROPHOSPHATASE YJHB-RELATED"/>
    <property type="match status" value="1"/>
</dbReference>
<organism evidence="6 7">
    <name type="scientific">Euzebya pacifica</name>
    <dbReference type="NCBI Taxonomy" id="1608957"/>
    <lineage>
        <taxon>Bacteria</taxon>
        <taxon>Bacillati</taxon>
        <taxon>Actinomycetota</taxon>
        <taxon>Nitriliruptoria</taxon>
        <taxon>Euzebyales</taxon>
    </lineage>
</organism>
<keyword evidence="3 4" id="KW-0378">Hydrolase</keyword>
<protein>
    <submittedName>
        <fullName evidence="6">NTP pyrophosphohydrolase including oxidative damage repair enzymes</fullName>
    </submittedName>
</protein>
<dbReference type="GO" id="GO:0016787">
    <property type="term" value="F:hydrolase activity"/>
    <property type="evidence" value="ECO:0007669"/>
    <property type="project" value="UniProtKB-KW"/>
</dbReference>
<dbReference type="PROSITE" id="PS00893">
    <property type="entry name" value="NUDIX_BOX"/>
    <property type="match status" value="1"/>
</dbReference>
<comment type="cofactor">
    <cofactor evidence="1">
        <name>Mg(2+)</name>
        <dbReference type="ChEBI" id="CHEBI:18420"/>
    </cofactor>
</comment>
<feature type="domain" description="Nudix hydrolase" evidence="5">
    <location>
        <begin position="54"/>
        <end position="181"/>
    </location>
</feature>
<dbReference type="EMBL" id="CP031165">
    <property type="protein sequence ID" value="AXV06033.1"/>
    <property type="molecule type" value="Genomic_DNA"/>
</dbReference>
<evidence type="ECO:0000313" key="7">
    <source>
        <dbReference type="Proteomes" id="UP000264006"/>
    </source>
</evidence>
<evidence type="ECO:0000256" key="3">
    <source>
        <dbReference type="ARBA" id="ARBA00022801"/>
    </source>
</evidence>
<dbReference type="SUPFAM" id="SSF55811">
    <property type="entry name" value="Nudix"/>
    <property type="match status" value="1"/>
</dbReference>
<keyword evidence="7" id="KW-1185">Reference proteome</keyword>
<dbReference type="OrthoDB" id="129709at2"/>
<dbReference type="Gene3D" id="3.90.79.10">
    <property type="entry name" value="Nucleoside Triphosphate Pyrophosphohydrolase"/>
    <property type="match status" value="1"/>
</dbReference>
<dbReference type="InterPro" id="IPR000086">
    <property type="entry name" value="NUDIX_hydrolase_dom"/>
</dbReference>
<comment type="similarity">
    <text evidence="2 4">Belongs to the Nudix hydrolase family.</text>
</comment>
<dbReference type="PRINTS" id="PR00502">
    <property type="entry name" value="NUDIXFAMILY"/>
</dbReference>
<evidence type="ECO:0000256" key="2">
    <source>
        <dbReference type="ARBA" id="ARBA00005582"/>
    </source>
</evidence>
<reference evidence="6 7" key="1">
    <citation type="submission" date="2018-09" db="EMBL/GenBank/DDBJ databases">
        <title>Complete genome sequence of Euzebya sp. DY32-46 isolated from seawater of Pacific Ocean.</title>
        <authorList>
            <person name="Xu L."/>
            <person name="Wu Y.-H."/>
            <person name="Xu X.-W."/>
        </authorList>
    </citation>
    <scope>NUCLEOTIDE SEQUENCE [LARGE SCALE GENOMIC DNA]</scope>
    <source>
        <strain evidence="6 7">DY32-46</strain>
    </source>
</reference>
<dbReference type="Proteomes" id="UP000264006">
    <property type="component" value="Chromosome"/>
</dbReference>
<dbReference type="KEGG" id="euz:DVS28_a1334"/>
<name>A0A346XUY6_9ACTN</name>